<keyword evidence="1" id="KW-0812">Transmembrane</keyword>
<keyword evidence="3" id="KW-1185">Reference proteome</keyword>
<feature type="transmembrane region" description="Helical" evidence="1">
    <location>
        <begin position="79"/>
        <end position="102"/>
    </location>
</feature>
<evidence type="ECO:0000313" key="3">
    <source>
        <dbReference type="Proteomes" id="UP001234581"/>
    </source>
</evidence>
<feature type="transmembrane region" description="Helical" evidence="1">
    <location>
        <begin position="123"/>
        <end position="142"/>
    </location>
</feature>
<feature type="transmembrane region" description="Helical" evidence="1">
    <location>
        <begin position="162"/>
        <end position="185"/>
    </location>
</feature>
<reference evidence="2 3" key="1">
    <citation type="submission" date="2023-03" db="EMBL/GenBank/DDBJ databases">
        <title>Genome sequence of Lichtheimia ornata CBS 291.66.</title>
        <authorList>
            <person name="Mohabir J.T."/>
            <person name="Shea T.P."/>
            <person name="Kurbessoian T."/>
            <person name="Berby B."/>
            <person name="Fontaine J."/>
            <person name="Livny J."/>
            <person name="Gnirke A."/>
            <person name="Stajich J.E."/>
            <person name="Cuomo C.A."/>
        </authorList>
    </citation>
    <scope>NUCLEOTIDE SEQUENCE [LARGE SCALE GENOMIC DNA]</scope>
    <source>
        <strain evidence="2">CBS 291.66</strain>
    </source>
</reference>
<gene>
    <name evidence="2" type="ORF">O0I10_003095</name>
</gene>
<protein>
    <submittedName>
        <fullName evidence="2">Uncharacterized protein</fullName>
    </submittedName>
</protein>
<comment type="caution">
    <text evidence="2">The sequence shown here is derived from an EMBL/GenBank/DDBJ whole genome shotgun (WGS) entry which is preliminary data.</text>
</comment>
<dbReference type="EMBL" id="JARTCD010000009">
    <property type="protein sequence ID" value="KAJ8661344.1"/>
    <property type="molecule type" value="Genomic_DNA"/>
</dbReference>
<dbReference type="GeneID" id="83210508"/>
<dbReference type="Gene3D" id="1.20.140.150">
    <property type="match status" value="1"/>
</dbReference>
<organism evidence="2 3">
    <name type="scientific">Lichtheimia ornata</name>
    <dbReference type="NCBI Taxonomy" id="688661"/>
    <lineage>
        <taxon>Eukaryota</taxon>
        <taxon>Fungi</taxon>
        <taxon>Fungi incertae sedis</taxon>
        <taxon>Mucoromycota</taxon>
        <taxon>Mucoromycotina</taxon>
        <taxon>Mucoromycetes</taxon>
        <taxon>Mucorales</taxon>
        <taxon>Lichtheimiaceae</taxon>
        <taxon>Lichtheimia</taxon>
    </lineage>
</organism>
<accession>A0AAD7V8E2</accession>
<name>A0AAD7V8E2_9FUNG</name>
<sequence length="202" mass="22524">MPFVIYTVLLITAFTSYALQLAALILPQWLVTPLDAASSGSYAETQYGLFMVCQSATGECRAFPREENGDCTQEYFCPLWHVAGTTMILASVIGALTLVALLGTMCSQRRKRDRGWKMVTSMLVLHTVPSATTMVILLDLLYNSTTTTISIFMATPTNMRHGISMIFAFVSLCINLLMALAILSFRNTQQQQLQQYDHHQNH</sequence>
<keyword evidence="1" id="KW-0472">Membrane</keyword>
<keyword evidence="1" id="KW-1133">Transmembrane helix</keyword>
<evidence type="ECO:0000313" key="2">
    <source>
        <dbReference type="EMBL" id="KAJ8661344.1"/>
    </source>
</evidence>
<dbReference type="Proteomes" id="UP001234581">
    <property type="component" value="Unassembled WGS sequence"/>
</dbReference>
<dbReference type="AlphaFoldDB" id="A0AAD7V8E2"/>
<proteinExistence type="predicted"/>
<dbReference type="RefSeq" id="XP_058346257.1">
    <property type="nucleotide sequence ID" value="XM_058483168.1"/>
</dbReference>
<evidence type="ECO:0000256" key="1">
    <source>
        <dbReference type="SAM" id="Phobius"/>
    </source>
</evidence>